<dbReference type="KEGG" id="ntn:D5366_02950"/>
<protein>
    <submittedName>
        <fullName evidence="2">Uncharacterized protein</fullName>
    </submittedName>
</protein>
<keyword evidence="3" id="KW-1185">Reference proteome</keyword>
<sequence>MVGSRTCQAKPTGDQVADDFIAQIQNDMRQQRLRAQVRRFGAVVVGVVLLAGVAGGVWGWKQHALTKEQNAASARYFTAMSALDAHKDAPSEQEATATLQNLAEHGPEGVRTYAALRLADYKATHNDAAGAQALWSGVGNDASALPAMKTVAKYLALNAQQPNAQNVASLRTGYSELAQGNDAWAALAREGLVSLDLGPGASAQQKAEARRLLNQTIGSATTPEGARSRAEALLETLGDAG</sequence>
<keyword evidence="1" id="KW-0812">Transmembrane</keyword>
<gene>
    <name evidence="2" type="ORF">D5366_02950</name>
</gene>
<evidence type="ECO:0000256" key="1">
    <source>
        <dbReference type="SAM" id="Phobius"/>
    </source>
</evidence>
<dbReference type="AlphaFoldDB" id="A0A4Y6V6V6"/>
<dbReference type="EMBL" id="CP032485">
    <property type="protein sequence ID" value="QDH25802.1"/>
    <property type="molecule type" value="Genomic_DNA"/>
</dbReference>
<evidence type="ECO:0000313" key="3">
    <source>
        <dbReference type="Proteomes" id="UP000317214"/>
    </source>
</evidence>
<proteinExistence type="predicted"/>
<evidence type="ECO:0000313" key="2">
    <source>
        <dbReference type="EMBL" id="QDH25802.1"/>
    </source>
</evidence>
<dbReference type="OrthoDB" id="7281508at2"/>
<keyword evidence="1" id="KW-0472">Membrane</keyword>
<reference evidence="2 3" key="1">
    <citation type="submission" date="2018-09" db="EMBL/GenBank/DDBJ databases">
        <title>The complete genome sequence of Neokomagataea tanensis NBRC 106556(T).</title>
        <authorList>
            <person name="Chua K.-O."/>
            <person name="See-Too W.-S."/>
            <person name="Hong K.-W."/>
            <person name="Yin W.-F."/>
            <person name="Chan K.-G."/>
        </authorList>
    </citation>
    <scope>NUCLEOTIDE SEQUENCE [LARGE SCALE GENOMIC DNA]</scope>
    <source>
        <strain evidence="3">AH13 \ NBRC 106556</strain>
    </source>
</reference>
<dbReference type="Proteomes" id="UP000317214">
    <property type="component" value="Chromosome"/>
</dbReference>
<feature type="transmembrane region" description="Helical" evidence="1">
    <location>
        <begin position="40"/>
        <end position="60"/>
    </location>
</feature>
<name>A0A4Y6V6V6_9PROT</name>
<accession>A0A4Y6V6V6</accession>
<organism evidence="2 3">
    <name type="scientific">Neokomagataea tanensis</name>
    <dbReference type="NCBI Taxonomy" id="661191"/>
    <lineage>
        <taxon>Bacteria</taxon>
        <taxon>Pseudomonadati</taxon>
        <taxon>Pseudomonadota</taxon>
        <taxon>Alphaproteobacteria</taxon>
        <taxon>Acetobacterales</taxon>
        <taxon>Acetobacteraceae</taxon>
        <taxon>Neokomagataea</taxon>
    </lineage>
</organism>
<keyword evidence="1" id="KW-1133">Transmembrane helix</keyword>